<reference evidence="5 6" key="1">
    <citation type="journal article" date="2020" name="Nat. Food">
        <title>A phased Vanilla planifolia genome enables genetic improvement of flavour and production.</title>
        <authorList>
            <person name="Hasing T."/>
            <person name="Tang H."/>
            <person name="Brym M."/>
            <person name="Khazi F."/>
            <person name="Huang T."/>
            <person name="Chambers A.H."/>
        </authorList>
    </citation>
    <scope>NUCLEOTIDE SEQUENCE [LARGE SCALE GENOMIC DNA]</scope>
    <source>
        <tissue evidence="5">Leaf</tissue>
    </source>
</reference>
<dbReference type="InterPro" id="IPR036322">
    <property type="entry name" value="WD40_repeat_dom_sf"/>
</dbReference>
<dbReference type="PANTHER" id="PTHR10241:SF27">
    <property type="entry name" value="TRANSDUCIN_WD40 REPEAT-LIKE SUPERFAMILY PROTEIN"/>
    <property type="match status" value="1"/>
</dbReference>
<dbReference type="SUPFAM" id="SSF50978">
    <property type="entry name" value="WD40 repeat-like"/>
    <property type="match status" value="2"/>
</dbReference>
<dbReference type="CDD" id="cd15873">
    <property type="entry name" value="R-SNARE_STXBP5_6"/>
    <property type="match status" value="1"/>
</dbReference>
<feature type="domain" description="Lethal giant larvae (Lgl)-like C-terminal" evidence="4">
    <location>
        <begin position="582"/>
        <end position="840"/>
    </location>
</feature>
<evidence type="ECO:0000313" key="6">
    <source>
        <dbReference type="Proteomes" id="UP000639772"/>
    </source>
</evidence>
<dbReference type="EMBL" id="JADCNM010000007">
    <property type="protein sequence ID" value="KAG0474458.1"/>
    <property type="molecule type" value="Genomic_DNA"/>
</dbReference>
<dbReference type="GO" id="GO:0005096">
    <property type="term" value="F:GTPase activator activity"/>
    <property type="evidence" value="ECO:0007669"/>
    <property type="project" value="TreeGrafter"/>
</dbReference>
<sequence>MFVRKLVEKASSTKKYGGSSINSFKIEELNPRLIFHYGTPAGSSSMAYDSIQHILAIATDDGRIKLFGRENTQALLQSEEPVPSKFLQFLENQSVLLNVNTNDNIEVWDVDARQLRHVYMFNKEITSFAILQRTFYMYIGNYHGDVSILKLDHRKKTLLPMQYRIPFLESHGISRESMDEIPAMHILPQPMAEMRRVLLIFRDGLISLWGIQESKVLFTGGTMQHSSFNEAREVVSACWVCTFGSKVAVGYSNGELFIWAIPVISEKNVAMTNKKEIHSTSNIPLLKLNLGYKMDKIPISSLRWVISDGRSNRLYINGVSDTGSYSFQVIILNDKSESRTVKLGIPLTEACIGMEIISSFVDVNKQKKDVLVLLLKSGHLYLYNDSEIESYLLKSQSKSNPSPPNHVMAKLPYYDRRITSAKLYASFLSPSSFTEEDNVFFPNKFPHFLSVDRKENMVPVSARFEGFAKIKRFYITGHQDGAINFWDASFPLFVLMLSIKPQSEEGSATSVTALHFELSSQVLICGDQSGSVRIISFKREQTASEHILSFLQAKQGANYTIQTTKLKGAILSLSINPESKHLAIGTDKGYVFVIDIEGSNILYQKQFPTQIYSGVISLQFENCNHNGYVKNVLLVATEESSVIAVEEDSGNELSSNGIHTKKPCRCLLMQILDVSPDGMCIAHCKELNQENHDKDNASNQSLLLLCSENTVRIYSLNHAVQGIKKSHCKKKLSGSCCFASIICGHSSEIGLALFFTTGKLEIRSLPDLTLLKESTARGVINSTSKPSPNLNATICSSSDGELIIVTGDQEISIFSVLLQNGFNRNVESINKVYRRDVVMPQESSPMTPKEKKKGIFSMVVKDSKASKSKNKDEHAPEDSPAVTLEELAAIFSTANFPLPIEGINDSAKDEEKVELDINDIELEDNEEKPKGMNFSILTKQNLGKKLQEIRGILKPKSDEKLDVEMDKNENEKATGSVNQIKKKYGYAASNESNASSIAKEKLKENTKKLQDTGARSSEMHDTARSFSSMAKELLRISHK</sequence>
<keyword evidence="2" id="KW-0268">Exocytosis</keyword>
<evidence type="ECO:0000256" key="2">
    <source>
        <dbReference type="ARBA" id="ARBA00022483"/>
    </source>
</evidence>
<evidence type="ECO:0000313" key="5">
    <source>
        <dbReference type="EMBL" id="KAG0474458.1"/>
    </source>
</evidence>
<dbReference type="PANTHER" id="PTHR10241">
    <property type="entry name" value="LETHAL 2 GIANT LARVAE PROTEIN"/>
    <property type="match status" value="1"/>
</dbReference>
<feature type="compositionally biased region" description="Basic and acidic residues" evidence="3">
    <location>
        <begin position="998"/>
        <end position="1010"/>
    </location>
</feature>
<dbReference type="GO" id="GO:0045159">
    <property type="term" value="F:myosin II binding"/>
    <property type="evidence" value="ECO:0007669"/>
    <property type="project" value="TreeGrafter"/>
</dbReference>
<gene>
    <name evidence="5" type="ORF">HPP92_014144</name>
</gene>
<dbReference type="GO" id="GO:0005886">
    <property type="term" value="C:plasma membrane"/>
    <property type="evidence" value="ECO:0007669"/>
    <property type="project" value="TreeGrafter"/>
</dbReference>
<dbReference type="GO" id="GO:0006893">
    <property type="term" value="P:Golgi to plasma membrane transport"/>
    <property type="evidence" value="ECO:0007669"/>
    <property type="project" value="TreeGrafter"/>
</dbReference>
<evidence type="ECO:0000256" key="1">
    <source>
        <dbReference type="ARBA" id="ARBA00008070"/>
    </source>
</evidence>
<dbReference type="GO" id="GO:0019905">
    <property type="term" value="F:syntaxin binding"/>
    <property type="evidence" value="ECO:0007669"/>
    <property type="project" value="TreeGrafter"/>
</dbReference>
<name>A0A835UUH8_VANPL</name>
<protein>
    <recommendedName>
        <fullName evidence="4">Lethal giant larvae (Lgl)-like C-terminal domain-containing protein</fullName>
    </recommendedName>
</protein>
<dbReference type="Proteomes" id="UP000639772">
    <property type="component" value="Chromosome 7"/>
</dbReference>
<organism evidence="5 6">
    <name type="scientific">Vanilla planifolia</name>
    <name type="common">Vanilla</name>
    <dbReference type="NCBI Taxonomy" id="51239"/>
    <lineage>
        <taxon>Eukaryota</taxon>
        <taxon>Viridiplantae</taxon>
        <taxon>Streptophyta</taxon>
        <taxon>Embryophyta</taxon>
        <taxon>Tracheophyta</taxon>
        <taxon>Spermatophyta</taxon>
        <taxon>Magnoliopsida</taxon>
        <taxon>Liliopsida</taxon>
        <taxon>Asparagales</taxon>
        <taxon>Orchidaceae</taxon>
        <taxon>Vanilloideae</taxon>
        <taxon>Vanilleae</taxon>
        <taxon>Vanilla</taxon>
    </lineage>
</organism>
<dbReference type="SMART" id="SM00320">
    <property type="entry name" value="WD40"/>
    <property type="match status" value="4"/>
</dbReference>
<proteinExistence type="inferred from homology"/>
<dbReference type="InterPro" id="IPR001680">
    <property type="entry name" value="WD40_rpt"/>
</dbReference>
<feature type="region of interest" description="Disordered" evidence="3">
    <location>
        <begin position="988"/>
        <end position="1039"/>
    </location>
</feature>
<evidence type="ECO:0000259" key="4">
    <source>
        <dbReference type="Pfam" id="PF08596"/>
    </source>
</evidence>
<comment type="caution">
    <text evidence="5">The sequence shown here is derived from an EMBL/GenBank/DDBJ whole genome shotgun (WGS) entry which is preliminary data.</text>
</comment>
<dbReference type="GO" id="GO:0005737">
    <property type="term" value="C:cytoplasm"/>
    <property type="evidence" value="ECO:0007669"/>
    <property type="project" value="TreeGrafter"/>
</dbReference>
<dbReference type="Pfam" id="PF08596">
    <property type="entry name" value="Lgl_C"/>
    <property type="match status" value="1"/>
</dbReference>
<comment type="similarity">
    <text evidence="1">Belongs to the WD repeat L(2)GL family.</text>
</comment>
<dbReference type="Gene3D" id="2.130.10.10">
    <property type="entry name" value="YVTN repeat-like/Quinoprotein amine dehydrogenase"/>
    <property type="match status" value="2"/>
</dbReference>
<dbReference type="InterPro" id="IPR015943">
    <property type="entry name" value="WD40/YVTN_repeat-like_dom_sf"/>
</dbReference>
<dbReference type="OrthoDB" id="19944at2759"/>
<dbReference type="InterPro" id="IPR013905">
    <property type="entry name" value="Lgl_C_dom"/>
</dbReference>
<evidence type="ECO:0000256" key="3">
    <source>
        <dbReference type="SAM" id="MobiDB-lite"/>
    </source>
</evidence>
<dbReference type="GO" id="GO:0006887">
    <property type="term" value="P:exocytosis"/>
    <property type="evidence" value="ECO:0007669"/>
    <property type="project" value="UniProtKB-KW"/>
</dbReference>
<accession>A0A835UUH8</accession>
<feature type="compositionally biased region" description="Low complexity" evidence="3">
    <location>
        <begin position="988"/>
        <end position="997"/>
    </location>
</feature>
<dbReference type="AlphaFoldDB" id="A0A835UUH8"/>